<proteinExistence type="predicted"/>
<keyword evidence="2" id="KW-1185">Reference proteome</keyword>
<dbReference type="OrthoDB" id="2958156at2"/>
<dbReference type="Proteomes" id="UP000292958">
    <property type="component" value="Unassembled WGS sequence"/>
</dbReference>
<protein>
    <submittedName>
        <fullName evidence="1">Uncharacterized protein</fullName>
    </submittedName>
</protein>
<evidence type="ECO:0000313" key="1">
    <source>
        <dbReference type="EMBL" id="RZU35570.1"/>
    </source>
</evidence>
<reference evidence="1 2" key="1">
    <citation type="submission" date="2019-02" db="EMBL/GenBank/DDBJ databases">
        <title>Genomic Encyclopedia of Archaeal and Bacterial Type Strains, Phase II (KMG-II): from individual species to whole genera.</title>
        <authorList>
            <person name="Goeker M."/>
        </authorList>
    </citation>
    <scope>NUCLEOTIDE SEQUENCE [LARGE SCALE GENOMIC DNA]</scope>
    <source>
        <strain evidence="1 2">DSM 18101</strain>
    </source>
</reference>
<dbReference type="EMBL" id="SHKW01000002">
    <property type="protein sequence ID" value="RZU35570.1"/>
    <property type="molecule type" value="Genomic_DNA"/>
</dbReference>
<dbReference type="RefSeq" id="WP_130423911.1">
    <property type="nucleotide sequence ID" value="NZ_SHKW01000002.1"/>
</dbReference>
<comment type="caution">
    <text evidence="1">The sequence shown here is derived from an EMBL/GenBank/DDBJ whole genome shotgun (WGS) entry which is preliminary data.</text>
</comment>
<gene>
    <name evidence="1" type="ORF">BDD14_5638</name>
</gene>
<sequence>MAGEREQREALDKLHDEFRARAETLDMDSAEYAEAFQQMSDEWQTISAKIAAAYPLDVPNAECHHAMLRGIAFQNQPWKQSPPGGFPAQGERVDFFRSGPEAASLWTHKEDDCTVLLVEVDLSEFRRTSSRRSCCGVV</sequence>
<evidence type="ECO:0000313" key="2">
    <source>
        <dbReference type="Proteomes" id="UP000292958"/>
    </source>
</evidence>
<accession>A0A4Q7YEJ6</accession>
<name>A0A4Q7YEJ6_9BACT</name>
<organism evidence="1 2">
    <name type="scientific">Edaphobacter modestus</name>
    <dbReference type="NCBI Taxonomy" id="388466"/>
    <lineage>
        <taxon>Bacteria</taxon>
        <taxon>Pseudomonadati</taxon>
        <taxon>Acidobacteriota</taxon>
        <taxon>Terriglobia</taxon>
        <taxon>Terriglobales</taxon>
        <taxon>Acidobacteriaceae</taxon>
        <taxon>Edaphobacter</taxon>
    </lineage>
</organism>
<dbReference type="AlphaFoldDB" id="A0A4Q7YEJ6"/>